<evidence type="ECO:0000313" key="2">
    <source>
        <dbReference type="Proteomes" id="UP000255224"/>
    </source>
</evidence>
<reference evidence="1 2" key="1">
    <citation type="submission" date="2018-06" db="EMBL/GenBank/DDBJ databases">
        <authorList>
            <consortium name="Pathogen Informatics"/>
            <person name="Doyle S."/>
        </authorList>
    </citation>
    <scope>NUCLEOTIDE SEQUENCE [LARGE SCALE GENOMIC DNA]</scope>
    <source>
        <strain evidence="1 2">NCTC13533</strain>
    </source>
</reference>
<protein>
    <submittedName>
        <fullName evidence="1">Uncharacterized protein</fullName>
    </submittedName>
</protein>
<accession>A0A376EGQ2</accession>
<proteinExistence type="predicted"/>
<dbReference type="AlphaFoldDB" id="A0A1M7LTC0"/>
<dbReference type="STRING" id="297244.SAMN05421639_10387"/>
<dbReference type="EMBL" id="UFVQ01000003">
    <property type="protein sequence ID" value="STD08977.1"/>
    <property type="molecule type" value="Genomic_DNA"/>
</dbReference>
<dbReference type="RefSeq" id="WP_164466313.1">
    <property type="nucleotide sequence ID" value="NZ_CP033920.1"/>
</dbReference>
<evidence type="ECO:0000313" key="1">
    <source>
        <dbReference type="EMBL" id="STD08977.1"/>
    </source>
</evidence>
<organism evidence="1 2">
    <name type="scientific">Chryseobacterium carnipullorum</name>
    <dbReference type="NCBI Taxonomy" id="1124835"/>
    <lineage>
        <taxon>Bacteria</taxon>
        <taxon>Pseudomonadati</taxon>
        <taxon>Bacteroidota</taxon>
        <taxon>Flavobacteriia</taxon>
        <taxon>Flavobacteriales</taxon>
        <taxon>Weeksellaceae</taxon>
        <taxon>Chryseobacterium group</taxon>
        <taxon>Chryseobacterium</taxon>
    </lineage>
</organism>
<gene>
    <name evidence="1" type="ORF">NCTC13533_04517</name>
</gene>
<name>A0A1M7LTC0_CHRCU</name>
<dbReference type="Proteomes" id="UP000255224">
    <property type="component" value="Unassembled WGS sequence"/>
</dbReference>
<accession>A0A1M7LTC0</accession>
<sequence length="58" mass="6289">MKKLKRSSLKTILGGKIDCRCNILIYPDGSTSGTCATEQCSQININCGQLECRPGLID</sequence>